<gene>
    <name evidence="3" type="ORF">IAB14_01025</name>
</gene>
<evidence type="ECO:0000256" key="2">
    <source>
        <dbReference type="SAM" id="SignalP"/>
    </source>
</evidence>
<accession>A0A9D1SX03</accession>
<evidence type="ECO:0000313" key="4">
    <source>
        <dbReference type="Proteomes" id="UP000886891"/>
    </source>
</evidence>
<feature type="chain" id="PRO_5039522542" evidence="2">
    <location>
        <begin position="28"/>
        <end position="667"/>
    </location>
</feature>
<reference evidence="3" key="2">
    <citation type="journal article" date="2021" name="PeerJ">
        <title>Extensive microbial diversity within the chicken gut microbiome revealed by metagenomics and culture.</title>
        <authorList>
            <person name="Gilroy R."/>
            <person name="Ravi A."/>
            <person name="Getino M."/>
            <person name="Pursley I."/>
            <person name="Horton D.L."/>
            <person name="Alikhan N.F."/>
            <person name="Baker D."/>
            <person name="Gharbi K."/>
            <person name="Hall N."/>
            <person name="Watson M."/>
            <person name="Adriaenssens E.M."/>
            <person name="Foster-Nyarko E."/>
            <person name="Jarju S."/>
            <person name="Secka A."/>
            <person name="Antonio M."/>
            <person name="Oren A."/>
            <person name="Chaudhuri R.R."/>
            <person name="La Ragione R."/>
            <person name="Hildebrand F."/>
            <person name="Pallen M.J."/>
        </authorList>
    </citation>
    <scope>NUCLEOTIDE SEQUENCE</scope>
    <source>
        <strain evidence="3">23406</strain>
    </source>
</reference>
<feature type="signal peptide" evidence="2">
    <location>
        <begin position="1"/>
        <end position="27"/>
    </location>
</feature>
<protein>
    <submittedName>
        <fullName evidence="3">Uncharacterized protein</fullName>
    </submittedName>
</protein>
<sequence length="667" mass="72043">MILMIPLFLVAWMLVAAMPGLHATAYAEDAESGLTYIGATANVNGVAEAFDPSEGAYGSGIRLQYATDLPYYRVTLQGAGDPVVSSVLQTQNGTIGFAIVDAGGVPIEGKVDVTLEGLRHPDALAVATERITVWQDTVLPPVPYFDSDTFYATHDQPFLLRYRLFADEMSGIDFAESGYRYEDFKGNTVIPYTPFAADYLEHGITIDRNGRLTFTVYDKAGNVGEISVDCTGFDYQVAEVPVITVDPTEGYAQAIRVAMTWGERYDQYEGGYRYYAVVTESGVLQKLPYKGPVTIDTEGRVEVYAYYKKADGSEASVSTVIENRIDKTPPLTTPTTESLEIAIDLTAANPLTFSVVAEDRVSGIATVEKGDGTPLLFDSGRYYGVLDGGDDLREVVLILTDVAGNRTRIALTDFAGIPYATIEKYAGIYRGLTEADYTAAAWTELQKQFRTLSYYLLTPNPSSSAINQMGLAIEEAVRGKTAVTNRIETYPEGLSGDFTFDAASDAFGVRKGDKVTLTVNAGSGSAADLTAWKEQGIRQSGFQTARGFVFRIDAKGTEGAAPLVRAITVGVGLPEGSVRGRVYAVSDDGTLTELNTYLQNGRLYFVTDTTGNFVYVVDDAGTGKVEGGFMIGGRYYNNVAVGVTAAVIVVVCVGVFFGVYFLLKKRK</sequence>
<keyword evidence="1" id="KW-0472">Membrane</keyword>
<dbReference type="AlphaFoldDB" id="A0A9D1SX03"/>
<proteinExistence type="predicted"/>
<evidence type="ECO:0000256" key="1">
    <source>
        <dbReference type="SAM" id="Phobius"/>
    </source>
</evidence>
<name>A0A9D1SX03_9FIRM</name>
<organism evidence="3 4">
    <name type="scientific">Candidatus Stercoripulliclostridium merdipullorum</name>
    <dbReference type="NCBI Taxonomy" id="2840952"/>
    <lineage>
        <taxon>Bacteria</taxon>
        <taxon>Bacillati</taxon>
        <taxon>Bacillota</taxon>
        <taxon>Clostridia</taxon>
        <taxon>Eubacteriales</taxon>
        <taxon>Candidatus Stercoripulliclostridium</taxon>
    </lineage>
</organism>
<keyword evidence="2" id="KW-0732">Signal</keyword>
<comment type="caution">
    <text evidence="3">The sequence shown here is derived from an EMBL/GenBank/DDBJ whole genome shotgun (WGS) entry which is preliminary data.</text>
</comment>
<keyword evidence="1" id="KW-1133">Transmembrane helix</keyword>
<dbReference type="EMBL" id="DVOH01000011">
    <property type="protein sequence ID" value="HIU99678.1"/>
    <property type="molecule type" value="Genomic_DNA"/>
</dbReference>
<evidence type="ECO:0000313" key="3">
    <source>
        <dbReference type="EMBL" id="HIU99678.1"/>
    </source>
</evidence>
<reference evidence="3" key="1">
    <citation type="submission" date="2020-10" db="EMBL/GenBank/DDBJ databases">
        <authorList>
            <person name="Gilroy R."/>
        </authorList>
    </citation>
    <scope>NUCLEOTIDE SEQUENCE</scope>
    <source>
        <strain evidence="3">23406</strain>
    </source>
</reference>
<dbReference type="Proteomes" id="UP000886891">
    <property type="component" value="Unassembled WGS sequence"/>
</dbReference>
<feature type="transmembrane region" description="Helical" evidence="1">
    <location>
        <begin position="639"/>
        <end position="663"/>
    </location>
</feature>
<keyword evidence="1" id="KW-0812">Transmembrane</keyword>